<keyword evidence="7" id="KW-1185">Reference proteome</keyword>
<keyword evidence="6" id="KW-0808">Transferase</keyword>
<dbReference type="Gene3D" id="3.30.200.20">
    <property type="entry name" value="Phosphorylase Kinase, domain 1"/>
    <property type="match status" value="1"/>
</dbReference>
<dbReference type="InterPro" id="IPR011009">
    <property type="entry name" value="Kinase-like_dom_sf"/>
</dbReference>
<dbReference type="InterPro" id="IPR050235">
    <property type="entry name" value="CK1_Ser-Thr_kinase"/>
</dbReference>
<evidence type="ECO:0000259" key="5">
    <source>
        <dbReference type="PROSITE" id="PS50011"/>
    </source>
</evidence>
<keyword evidence="6" id="KW-0418">Kinase</keyword>
<dbReference type="SUPFAM" id="SSF56112">
    <property type="entry name" value="Protein kinase-like (PK-like)"/>
    <property type="match status" value="2"/>
</dbReference>
<evidence type="ECO:0000256" key="1">
    <source>
        <dbReference type="ARBA" id="ARBA00012513"/>
    </source>
</evidence>
<reference evidence="6 7" key="1">
    <citation type="journal article" date="2015" name="Sci. Rep.">
        <title>Genome of the facultative scuticociliatosis pathogen Pseudocohnilembus persalinus provides insight into its virulence through horizontal gene transfer.</title>
        <authorList>
            <person name="Xiong J."/>
            <person name="Wang G."/>
            <person name="Cheng J."/>
            <person name="Tian M."/>
            <person name="Pan X."/>
            <person name="Warren A."/>
            <person name="Jiang C."/>
            <person name="Yuan D."/>
            <person name="Miao W."/>
        </authorList>
    </citation>
    <scope>NUCLEOTIDE SEQUENCE [LARGE SCALE GENOMIC DNA]</scope>
    <source>
        <strain evidence="6">36N120E</strain>
    </source>
</reference>
<dbReference type="PROSITE" id="PS00108">
    <property type="entry name" value="PROTEIN_KINASE_ST"/>
    <property type="match status" value="1"/>
</dbReference>
<evidence type="ECO:0000256" key="4">
    <source>
        <dbReference type="SAM" id="MobiDB-lite"/>
    </source>
</evidence>
<evidence type="ECO:0000256" key="3">
    <source>
        <dbReference type="SAM" id="Coils"/>
    </source>
</evidence>
<name>A0A0V0Q8X4_PSEPJ</name>
<dbReference type="PANTHER" id="PTHR11909">
    <property type="entry name" value="CASEIN KINASE-RELATED"/>
    <property type="match status" value="1"/>
</dbReference>
<dbReference type="InterPro" id="IPR000719">
    <property type="entry name" value="Prot_kinase_dom"/>
</dbReference>
<dbReference type="Gene3D" id="1.10.510.10">
    <property type="entry name" value="Transferase(Phosphotransferase) domain 1"/>
    <property type="match status" value="1"/>
</dbReference>
<organism evidence="6 7">
    <name type="scientific">Pseudocohnilembus persalinus</name>
    <name type="common">Ciliate</name>
    <dbReference type="NCBI Taxonomy" id="266149"/>
    <lineage>
        <taxon>Eukaryota</taxon>
        <taxon>Sar</taxon>
        <taxon>Alveolata</taxon>
        <taxon>Ciliophora</taxon>
        <taxon>Intramacronucleata</taxon>
        <taxon>Oligohymenophorea</taxon>
        <taxon>Scuticociliatia</taxon>
        <taxon>Philasterida</taxon>
        <taxon>Pseudocohnilembidae</taxon>
        <taxon>Pseudocohnilembus</taxon>
    </lineage>
</organism>
<dbReference type="EMBL" id="LDAU01000243">
    <property type="protein sequence ID" value="KRW98484.1"/>
    <property type="molecule type" value="Genomic_DNA"/>
</dbReference>
<dbReference type="GO" id="GO:0005524">
    <property type="term" value="F:ATP binding"/>
    <property type="evidence" value="ECO:0007669"/>
    <property type="project" value="InterPro"/>
</dbReference>
<feature type="region of interest" description="Disordered" evidence="4">
    <location>
        <begin position="504"/>
        <end position="523"/>
    </location>
</feature>
<dbReference type="SMART" id="SM00220">
    <property type="entry name" value="S_TKc"/>
    <property type="match status" value="1"/>
</dbReference>
<dbReference type="AlphaFoldDB" id="A0A0V0Q8X4"/>
<dbReference type="OMA" id="NISHYQI"/>
<gene>
    <name evidence="6" type="ORF">PPERSA_03315</name>
</gene>
<evidence type="ECO:0000256" key="2">
    <source>
        <dbReference type="ARBA" id="ARBA00023860"/>
    </source>
</evidence>
<keyword evidence="3" id="KW-0175">Coiled coil</keyword>
<dbReference type="Pfam" id="PF00069">
    <property type="entry name" value="Pkinase"/>
    <property type="match status" value="1"/>
</dbReference>
<feature type="domain" description="Protein kinase" evidence="5">
    <location>
        <begin position="50"/>
        <end position="477"/>
    </location>
</feature>
<dbReference type="Proteomes" id="UP000054937">
    <property type="component" value="Unassembled WGS sequence"/>
</dbReference>
<evidence type="ECO:0000313" key="7">
    <source>
        <dbReference type="Proteomes" id="UP000054937"/>
    </source>
</evidence>
<feature type="coiled-coil region" evidence="3">
    <location>
        <begin position="563"/>
        <end position="597"/>
    </location>
</feature>
<dbReference type="EC" id="2.7.11.1" evidence="1"/>
<feature type="compositionally biased region" description="Low complexity" evidence="4">
    <location>
        <begin position="506"/>
        <end position="515"/>
    </location>
</feature>
<dbReference type="OrthoDB" id="3265205at2759"/>
<protein>
    <recommendedName>
        <fullName evidence="2">Casein kinase I</fullName>
        <ecNumber evidence="1">2.7.11.1</ecNumber>
    </recommendedName>
</protein>
<accession>A0A0V0Q8X4</accession>
<dbReference type="InterPro" id="IPR008271">
    <property type="entry name" value="Ser/Thr_kinase_AS"/>
</dbReference>
<dbReference type="GO" id="GO:0004674">
    <property type="term" value="F:protein serine/threonine kinase activity"/>
    <property type="evidence" value="ECO:0007669"/>
    <property type="project" value="UniProtKB-EC"/>
</dbReference>
<dbReference type="InParanoid" id="A0A0V0Q8X4"/>
<proteinExistence type="predicted"/>
<comment type="caution">
    <text evidence="6">The sequence shown here is derived from an EMBL/GenBank/DDBJ whole genome shotgun (WGS) entry which is preliminary data.</text>
</comment>
<evidence type="ECO:0000313" key="6">
    <source>
        <dbReference type="EMBL" id="KRW98484.1"/>
    </source>
</evidence>
<dbReference type="PROSITE" id="PS50011">
    <property type="entry name" value="PROTEIN_KINASE_DOM"/>
    <property type="match status" value="1"/>
</dbReference>
<sequence>MTALHSQVQQLQDFFQDDKTKNTKVNYLKLIMNNIEQQIMNQKRVINGRYLILQKISEGGFGYIHKGVDLKNNNKQIVVKIEKSNINDESLKKEYQIYKKLGKVQIQDELNKEKQQFKQNHNNNHQKFLITKFNNDIESLESTNSIKKGNISNYFFGENIYNNVDLKNNGMDEILEDQNNVISQQNEETCESSNQQQTFIQNQNCYNKEYSIQGLDFYNQQQQNDQQQNNNNQFQYNNQNQFQIYDYSTDQETGEQFLVMDFLQGHNLKEQQKLELDNKFSEYDAAVIAVQVLEQIEYIHSKGIIHCDIKPENILIQKKIDNHKVRFNQNEEDFQINLIDFGLSQLFLNENGTHVEFQIHPKIQGTIKYLSICASMGYQQSRRDDLESLGYILSYMLNGQLPWERKNFHKMINFEDKQEEKFYYTKRTEQIKLGTQSCDLFENFNQCFVDYLNYCKNLDFDEQPNYKYLINLFKNYIKDTLKDNTYSLNKSIDLHDETIYQHKSENQITSSNSNESNEDKNNCNKNISHYQIQLNEINEINTYKPQEYLQKKKYSLQNVINFKKQQQGEILNKNTELNDLQNNLFKLKEQNNENSNDLQKNILKISSYYQIRNNERQQYQ</sequence>